<dbReference type="GO" id="GO:0016814">
    <property type="term" value="F:hydrolase activity, acting on carbon-nitrogen (but not peptide) bonds, in cyclic amidines"/>
    <property type="evidence" value="ECO:0007669"/>
    <property type="project" value="UniProtKB-ARBA"/>
</dbReference>
<dbReference type="AlphaFoldDB" id="A0A7X1E3T0"/>
<evidence type="ECO:0000256" key="5">
    <source>
        <dbReference type="ARBA" id="ARBA00022833"/>
    </source>
</evidence>
<dbReference type="RefSeq" id="WP_185692101.1">
    <property type="nucleotide sequence ID" value="NZ_JACHVA010000053.1"/>
</dbReference>
<evidence type="ECO:0000256" key="2">
    <source>
        <dbReference type="ARBA" id="ARBA00006676"/>
    </source>
</evidence>
<comment type="similarity">
    <text evidence="2">Belongs to the metallo-dependent hydrolases superfamily. Adenosine and AMP deaminases family.</text>
</comment>
<evidence type="ECO:0000256" key="1">
    <source>
        <dbReference type="ARBA" id="ARBA00001947"/>
    </source>
</evidence>
<dbReference type="SUPFAM" id="SSF51556">
    <property type="entry name" value="Metallo-dependent hydrolases"/>
    <property type="match status" value="1"/>
</dbReference>
<gene>
    <name evidence="7" type="ORF">H5P30_06305</name>
</gene>
<evidence type="ECO:0000259" key="6">
    <source>
        <dbReference type="Pfam" id="PF00962"/>
    </source>
</evidence>
<keyword evidence="8" id="KW-1185">Reference proteome</keyword>
<keyword evidence="4" id="KW-0378">Hydrolase</keyword>
<feature type="domain" description="Adenosine deaminase" evidence="6">
    <location>
        <begin position="9"/>
        <end position="321"/>
    </location>
</feature>
<dbReference type="GO" id="GO:0019239">
    <property type="term" value="F:deaminase activity"/>
    <property type="evidence" value="ECO:0007669"/>
    <property type="project" value="InterPro"/>
</dbReference>
<sequence>MEGFFRSLPKTETHLHLEGAVPLSVYRKYVDSLNPEDPPYWGQDFRYRSFDEFNEGLLQCALPFFNSLDRYREGARAVFLECWDQGVRYLEVSFHLGLVVGLPEVHPKEVIEAIRGEVPEGMEVRIYAGLLHNDYTGQVGEWIDEAPGWDNLDGFDLHGPEDLPFEEWTAGAWAAMREAGKRNRAHAGEFRGADFVAQVVRELKVERIAHGVRAIEDPATVDLLIAENVTLDVCPISNLKLAVNGIDSMPSHPIRRLFDAGVRVTVSSDDPTFFGNRLIDDYAALYYDCGFSVEEIGRIARNGFEVAHLEESRRQSLIRELEGVMKNFGGAAR</sequence>
<evidence type="ECO:0000313" key="8">
    <source>
        <dbReference type="Proteomes" id="UP000525652"/>
    </source>
</evidence>
<dbReference type="PANTHER" id="PTHR43114:SF6">
    <property type="entry name" value="ADENINE DEAMINASE"/>
    <property type="match status" value="1"/>
</dbReference>
<evidence type="ECO:0000256" key="3">
    <source>
        <dbReference type="ARBA" id="ARBA00022723"/>
    </source>
</evidence>
<comment type="caution">
    <text evidence="7">The sequence shown here is derived from an EMBL/GenBank/DDBJ whole genome shotgun (WGS) entry which is preliminary data.</text>
</comment>
<evidence type="ECO:0000313" key="7">
    <source>
        <dbReference type="EMBL" id="MBC2601386.1"/>
    </source>
</evidence>
<organism evidence="7 8">
    <name type="scientific">Puniceicoccus vermicola</name>
    <dbReference type="NCBI Taxonomy" id="388746"/>
    <lineage>
        <taxon>Bacteria</taxon>
        <taxon>Pseudomonadati</taxon>
        <taxon>Verrucomicrobiota</taxon>
        <taxon>Opitutia</taxon>
        <taxon>Puniceicoccales</taxon>
        <taxon>Puniceicoccaceae</taxon>
        <taxon>Puniceicoccus</taxon>
    </lineage>
</organism>
<name>A0A7X1E3T0_9BACT</name>
<dbReference type="Gene3D" id="3.20.20.140">
    <property type="entry name" value="Metal-dependent hydrolases"/>
    <property type="match status" value="1"/>
</dbReference>
<keyword evidence="3" id="KW-0479">Metal-binding</keyword>
<dbReference type="PANTHER" id="PTHR43114">
    <property type="entry name" value="ADENINE DEAMINASE"/>
    <property type="match status" value="1"/>
</dbReference>
<dbReference type="InterPro" id="IPR032466">
    <property type="entry name" value="Metal_Hydrolase"/>
</dbReference>
<protein>
    <submittedName>
        <fullName evidence="7">Adenosine deaminase</fullName>
    </submittedName>
</protein>
<accession>A0A7X1E3T0</accession>
<comment type="cofactor">
    <cofactor evidence="1">
        <name>Zn(2+)</name>
        <dbReference type="ChEBI" id="CHEBI:29105"/>
    </cofactor>
</comment>
<dbReference type="InterPro" id="IPR006330">
    <property type="entry name" value="Ado/ade_deaminase"/>
</dbReference>
<evidence type="ECO:0000256" key="4">
    <source>
        <dbReference type="ARBA" id="ARBA00022801"/>
    </source>
</evidence>
<dbReference type="Pfam" id="PF00962">
    <property type="entry name" value="A_deaminase"/>
    <property type="match status" value="1"/>
</dbReference>
<reference evidence="7 8" key="1">
    <citation type="submission" date="2020-07" db="EMBL/GenBank/DDBJ databases">
        <authorList>
            <person name="Feng X."/>
        </authorList>
    </citation>
    <scope>NUCLEOTIDE SEQUENCE [LARGE SCALE GENOMIC DNA]</scope>
    <source>
        <strain evidence="7 8">JCM14086</strain>
    </source>
</reference>
<dbReference type="GO" id="GO:0046872">
    <property type="term" value="F:metal ion binding"/>
    <property type="evidence" value="ECO:0007669"/>
    <property type="project" value="UniProtKB-KW"/>
</dbReference>
<dbReference type="InterPro" id="IPR001365">
    <property type="entry name" value="A_deaminase_dom"/>
</dbReference>
<proteinExistence type="inferred from homology"/>
<keyword evidence="5" id="KW-0862">Zinc</keyword>
<dbReference type="EMBL" id="JACHVA010000053">
    <property type="protein sequence ID" value="MBC2601386.1"/>
    <property type="molecule type" value="Genomic_DNA"/>
</dbReference>
<dbReference type="Proteomes" id="UP000525652">
    <property type="component" value="Unassembled WGS sequence"/>
</dbReference>